<keyword evidence="2 5" id="KW-0378">Hydrolase</keyword>
<comment type="cofactor">
    <cofactor evidence="1">
        <name>Zn(2+)</name>
        <dbReference type="ChEBI" id="CHEBI:29105"/>
    </cofactor>
    <text evidence="1">Binds 1 zinc ion per subunit.</text>
</comment>
<keyword evidence="3" id="KW-0732">Signal</keyword>
<keyword evidence="2" id="KW-0746">Sphingolipid metabolism</keyword>
<dbReference type="Pfam" id="PF04734">
    <property type="entry name" value="Ceramidase_alk"/>
    <property type="match status" value="1"/>
</dbReference>
<accession>A0A174NU51</accession>
<dbReference type="Proteomes" id="UP001218502">
    <property type="component" value="Unassembled WGS sequence"/>
</dbReference>
<dbReference type="GO" id="GO:0046512">
    <property type="term" value="P:sphingosine biosynthetic process"/>
    <property type="evidence" value="ECO:0007669"/>
    <property type="project" value="TreeGrafter"/>
</dbReference>
<evidence type="ECO:0000256" key="2">
    <source>
        <dbReference type="RuleBase" id="RU366019"/>
    </source>
</evidence>
<reference evidence="6" key="2">
    <citation type="submission" date="2022-10" db="EMBL/GenBank/DDBJ databases">
        <title>Human gut microbiome strain richness.</title>
        <authorList>
            <person name="Chen-Liaw A."/>
        </authorList>
    </citation>
    <scope>NUCLEOTIDE SEQUENCE</scope>
    <source>
        <strain evidence="6">A1_m1001262Bd0_191120</strain>
    </source>
</reference>
<feature type="binding site" evidence="1">
    <location>
        <position position="206"/>
    </location>
    <ligand>
        <name>Zn(2+)</name>
        <dbReference type="ChEBI" id="CHEBI:29105"/>
    </ligand>
</feature>
<organism evidence="5 7">
    <name type="scientific">Bacteroides uniformis</name>
    <dbReference type="NCBI Taxonomy" id="820"/>
    <lineage>
        <taxon>Bacteria</taxon>
        <taxon>Pseudomonadati</taxon>
        <taxon>Bacteroidota</taxon>
        <taxon>Bacteroidia</taxon>
        <taxon>Bacteroidales</taxon>
        <taxon>Bacteroidaceae</taxon>
        <taxon>Bacteroides</taxon>
    </lineage>
</organism>
<dbReference type="EMBL" id="CZAF01000013">
    <property type="protein sequence ID" value="CUP52282.1"/>
    <property type="molecule type" value="Genomic_DNA"/>
</dbReference>
<comment type="similarity">
    <text evidence="2">Belongs to the neutral ceramidase family.</text>
</comment>
<evidence type="ECO:0000313" key="7">
    <source>
        <dbReference type="Proteomes" id="UP000095614"/>
    </source>
</evidence>
<keyword evidence="1" id="KW-0479">Metal-binding</keyword>
<dbReference type="GO" id="GO:0016020">
    <property type="term" value="C:membrane"/>
    <property type="evidence" value="ECO:0007669"/>
    <property type="project" value="GOC"/>
</dbReference>
<dbReference type="GO" id="GO:0042759">
    <property type="term" value="P:long-chain fatty acid biosynthetic process"/>
    <property type="evidence" value="ECO:0007669"/>
    <property type="project" value="TreeGrafter"/>
</dbReference>
<dbReference type="EMBL" id="JAQNQY010000006">
    <property type="protein sequence ID" value="MDC1752208.1"/>
    <property type="molecule type" value="Genomic_DNA"/>
</dbReference>
<evidence type="ECO:0000313" key="6">
    <source>
        <dbReference type="EMBL" id="MDC1752208.1"/>
    </source>
</evidence>
<keyword evidence="2" id="KW-0443">Lipid metabolism</keyword>
<dbReference type="EC" id="3.5.1.23" evidence="2"/>
<feature type="chain" id="PRO_5042683453" description="Neutral ceramidase" evidence="3">
    <location>
        <begin position="28"/>
        <end position="455"/>
    </location>
</feature>
<dbReference type="InterPro" id="IPR006823">
    <property type="entry name" value="Ceramidase_alk"/>
</dbReference>
<dbReference type="GO" id="GO:0046872">
    <property type="term" value="F:metal ion binding"/>
    <property type="evidence" value="ECO:0007669"/>
    <property type="project" value="UniProtKB-KW"/>
</dbReference>
<dbReference type="GO" id="GO:0046514">
    <property type="term" value="P:ceramide catabolic process"/>
    <property type="evidence" value="ECO:0007669"/>
    <property type="project" value="InterPro"/>
</dbReference>
<dbReference type="GO" id="GO:0017040">
    <property type="term" value="F:N-acylsphingosine amidohydrolase activity"/>
    <property type="evidence" value="ECO:0007669"/>
    <property type="project" value="UniProtKB-UniRule"/>
</dbReference>
<feature type="binding site" evidence="1">
    <location>
        <position position="115"/>
    </location>
    <ligand>
        <name>Zn(2+)</name>
        <dbReference type="ChEBI" id="CHEBI:29105"/>
    </ligand>
</feature>
<dbReference type="RefSeq" id="WP_022401572.1">
    <property type="nucleotide sequence ID" value="NZ_BAABZM010000002.1"/>
</dbReference>
<feature type="domain" description="Neutral/alkaline non-lysosomal ceramidase N-terminal" evidence="4">
    <location>
        <begin position="55"/>
        <end position="341"/>
    </location>
</feature>
<protein>
    <recommendedName>
        <fullName evidence="2">Neutral ceramidase</fullName>
        <ecNumber evidence="2">3.5.1.23</ecNumber>
    </recommendedName>
</protein>
<dbReference type="Proteomes" id="UP000095614">
    <property type="component" value="Unassembled WGS sequence"/>
</dbReference>
<dbReference type="PANTHER" id="PTHR12670">
    <property type="entry name" value="CERAMIDASE"/>
    <property type="match status" value="1"/>
</dbReference>
<evidence type="ECO:0000256" key="3">
    <source>
        <dbReference type="SAM" id="SignalP"/>
    </source>
</evidence>
<evidence type="ECO:0000259" key="4">
    <source>
        <dbReference type="Pfam" id="PF04734"/>
    </source>
</evidence>
<feature type="signal peptide" evidence="3">
    <location>
        <begin position="1"/>
        <end position="27"/>
    </location>
</feature>
<sequence length="455" mass="50331">MKTCKAKKMYGLAIMLFSIMLVSPTYAQNGPKGTLRVGAAKVDITPNQDELPPNSFGILDHIHSRAIVIDNNHTKAALVTVDIGGISDAQWKTITERVETEIGIPQNNIMITASHTHSGARLKPEVLNEKIFSSIKEATSKLQPAQIGYGSGVSYININRNIFDQERHGWWEGPNYEGISDKTVAVICFKTMDNKPIAVYYNYAMHAVAAGQLDMISGDVPGTTSKYIEDTFDNEIIAVWSTGASGDQNPIYFNQTYELRDIRIKEYAKRGEDISNAMPPGGTGLDRNNPQVAKLMQQQKDIIISMGQMLGEEVQHVMRNIKRYETVIPINTGSKIITCPGRNRLNKGRAGYEGKYEDADPIELRLGLIMLDNIPITSVNAEIFNYIAVRLKNESPYTRTMMATITNGTARSGYIPNDAAYGFQTFEVLSSRLKPGYAESAIVNGLLDLINEATH</sequence>
<evidence type="ECO:0000313" key="5">
    <source>
        <dbReference type="EMBL" id="CUP52282.1"/>
    </source>
</evidence>
<dbReference type="PANTHER" id="PTHR12670:SF1">
    <property type="entry name" value="NEUTRAL CERAMIDASE"/>
    <property type="match status" value="1"/>
</dbReference>
<comment type="catalytic activity">
    <reaction evidence="2">
        <text>an N-acylsphing-4-enine + H2O = sphing-4-enine + a fatty acid</text>
        <dbReference type="Rhea" id="RHEA:20856"/>
        <dbReference type="ChEBI" id="CHEBI:15377"/>
        <dbReference type="ChEBI" id="CHEBI:28868"/>
        <dbReference type="ChEBI" id="CHEBI:52639"/>
        <dbReference type="ChEBI" id="CHEBI:57756"/>
        <dbReference type="EC" id="3.5.1.23"/>
    </reaction>
</comment>
<evidence type="ECO:0000256" key="1">
    <source>
        <dbReference type="PIRSR" id="PIRSR606823-2"/>
    </source>
</evidence>
<proteinExistence type="inferred from homology"/>
<dbReference type="InterPro" id="IPR031329">
    <property type="entry name" value="NEUT/ALK_ceramidase_N"/>
</dbReference>
<dbReference type="GO" id="GO:0005576">
    <property type="term" value="C:extracellular region"/>
    <property type="evidence" value="ECO:0007669"/>
    <property type="project" value="TreeGrafter"/>
</dbReference>
<name>A0A174NU51_BACUN</name>
<gene>
    <name evidence="5" type="ORF">ERS852462_03880</name>
    <name evidence="6" type="ORF">POY80_07105</name>
</gene>
<reference evidence="5 7" key="1">
    <citation type="submission" date="2015-09" db="EMBL/GenBank/DDBJ databases">
        <authorList>
            <consortium name="Pathogen Informatics"/>
        </authorList>
    </citation>
    <scope>NUCLEOTIDE SEQUENCE [LARGE SCALE GENOMIC DNA]</scope>
    <source>
        <strain evidence="5 7">2789STDY5834847</strain>
    </source>
</reference>
<keyword evidence="1" id="KW-0862">Zinc</keyword>
<dbReference type="AlphaFoldDB" id="A0A174NU51"/>